<dbReference type="PROSITE" id="PS51186">
    <property type="entry name" value="GNAT"/>
    <property type="match status" value="1"/>
</dbReference>
<dbReference type="PANTHER" id="PTHR43420">
    <property type="entry name" value="ACETYLTRANSFERASE"/>
    <property type="match status" value="1"/>
</dbReference>
<comment type="caution">
    <text evidence="7">The sequence shown here is derived from an EMBL/GenBank/DDBJ whole genome shotgun (WGS) entry which is preliminary data.</text>
</comment>
<dbReference type="EMBL" id="PKLZ01000009">
    <property type="protein sequence ID" value="PLW81902.1"/>
    <property type="molecule type" value="Genomic_DNA"/>
</dbReference>
<keyword evidence="4" id="KW-0012">Acyltransferase</keyword>
<gene>
    <name evidence="7" type="primary">rimI</name>
    <name evidence="7" type="ORF">CWI75_12410</name>
</gene>
<dbReference type="InterPro" id="IPR006464">
    <property type="entry name" value="AcTrfase_RimI/Ard1"/>
</dbReference>
<proteinExistence type="inferred from homology"/>
<evidence type="ECO:0000256" key="5">
    <source>
        <dbReference type="RuleBase" id="RU363094"/>
    </source>
</evidence>
<dbReference type="EC" id="2.3.1.266" evidence="5"/>
<comment type="subcellular location">
    <subcellularLocation>
        <location evidence="5">Cytoplasm</location>
    </subcellularLocation>
</comment>
<dbReference type="OrthoDB" id="9796919at2"/>
<evidence type="ECO:0000259" key="6">
    <source>
        <dbReference type="PROSITE" id="PS51186"/>
    </source>
</evidence>
<evidence type="ECO:0000256" key="3">
    <source>
        <dbReference type="ARBA" id="ARBA00022679"/>
    </source>
</evidence>
<dbReference type="GO" id="GO:0008999">
    <property type="term" value="F:protein-N-terminal-alanine acetyltransferase activity"/>
    <property type="evidence" value="ECO:0007669"/>
    <property type="project" value="UniProtKB-EC"/>
</dbReference>
<comment type="function">
    <text evidence="5">Acetylates the N-terminal alanine of ribosomal protein bS18.</text>
</comment>
<evidence type="ECO:0000256" key="4">
    <source>
        <dbReference type="ARBA" id="ARBA00023315"/>
    </source>
</evidence>
<evidence type="ECO:0000313" key="7">
    <source>
        <dbReference type="EMBL" id="PLW81902.1"/>
    </source>
</evidence>
<keyword evidence="3 7" id="KW-0808">Transferase</keyword>
<organism evidence="7 8">
    <name type="scientific">Kineobactrum sediminis</name>
    <dbReference type="NCBI Taxonomy" id="1905677"/>
    <lineage>
        <taxon>Bacteria</taxon>
        <taxon>Pseudomonadati</taxon>
        <taxon>Pseudomonadota</taxon>
        <taxon>Gammaproteobacteria</taxon>
        <taxon>Cellvibrionales</taxon>
        <taxon>Halieaceae</taxon>
        <taxon>Kineobactrum</taxon>
    </lineage>
</organism>
<dbReference type="Proteomes" id="UP000234845">
    <property type="component" value="Unassembled WGS sequence"/>
</dbReference>
<keyword evidence="8" id="KW-1185">Reference proteome</keyword>
<comment type="similarity">
    <text evidence="1 5">Belongs to the acetyltransferase family. RimI subfamily.</text>
</comment>
<dbReference type="RefSeq" id="WP_101521837.1">
    <property type="nucleotide sequence ID" value="NZ_PKLZ01000009.1"/>
</dbReference>
<name>A0A2N5Y0I6_9GAMM</name>
<dbReference type="NCBIfam" id="TIGR01575">
    <property type="entry name" value="rimI"/>
    <property type="match status" value="1"/>
</dbReference>
<dbReference type="CDD" id="cd04301">
    <property type="entry name" value="NAT_SF"/>
    <property type="match status" value="1"/>
</dbReference>
<reference evidence="8" key="1">
    <citation type="submission" date="2017-11" db="EMBL/GenBank/DDBJ databases">
        <title>The draft genome sequence of Chromatocurvus sp. F02.</title>
        <authorList>
            <person name="Du Z.-J."/>
            <person name="Chang Y.-Q."/>
        </authorList>
    </citation>
    <scope>NUCLEOTIDE SEQUENCE [LARGE SCALE GENOMIC DNA]</scope>
    <source>
        <strain evidence="8">F02</strain>
    </source>
</reference>
<dbReference type="InterPro" id="IPR016181">
    <property type="entry name" value="Acyl_CoA_acyltransferase"/>
</dbReference>
<sequence>MPLTTEPVIRRAVPVDAAGLARLDAAAAPWPWREEQYRKSCMVGAGNAEQALLLEHDGALQGFVVFARELDDGSIYNIVVASAARRRGYAALLLDAAIVALADTGARRCLLEVRKSNTAARRLYELAGFHFDGVRRNYYPLPEGREDAILMSRDL</sequence>
<keyword evidence="2 5" id="KW-0963">Cytoplasm</keyword>
<dbReference type="Gene3D" id="3.40.630.30">
    <property type="match status" value="1"/>
</dbReference>
<dbReference type="SUPFAM" id="SSF55729">
    <property type="entry name" value="Acyl-CoA N-acyltransferases (Nat)"/>
    <property type="match status" value="1"/>
</dbReference>
<comment type="catalytic activity">
    <reaction evidence="5">
        <text>N-terminal L-alanyl-[ribosomal protein bS18] + acetyl-CoA = N-terminal N(alpha)-acetyl-L-alanyl-[ribosomal protein bS18] + CoA + H(+)</text>
        <dbReference type="Rhea" id="RHEA:43756"/>
        <dbReference type="Rhea" id="RHEA-COMP:10676"/>
        <dbReference type="Rhea" id="RHEA-COMP:10677"/>
        <dbReference type="ChEBI" id="CHEBI:15378"/>
        <dbReference type="ChEBI" id="CHEBI:57287"/>
        <dbReference type="ChEBI" id="CHEBI:57288"/>
        <dbReference type="ChEBI" id="CHEBI:64718"/>
        <dbReference type="ChEBI" id="CHEBI:83683"/>
        <dbReference type="EC" id="2.3.1.266"/>
    </reaction>
</comment>
<protein>
    <recommendedName>
        <fullName evidence="5">[Ribosomal protein bS18]-alanine N-acetyltransferase</fullName>
        <ecNumber evidence="5">2.3.1.266</ecNumber>
    </recommendedName>
</protein>
<evidence type="ECO:0000256" key="2">
    <source>
        <dbReference type="ARBA" id="ARBA00022490"/>
    </source>
</evidence>
<dbReference type="InterPro" id="IPR050680">
    <property type="entry name" value="YpeA/RimI_acetyltransf"/>
</dbReference>
<dbReference type="PANTHER" id="PTHR43420:SF51">
    <property type="entry name" value="PEPTIDYL-LYSINE N-ACETYLTRANSFERASE YIAC"/>
    <property type="match status" value="1"/>
</dbReference>
<dbReference type="Pfam" id="PF00583">
    <property type="entry name" value="Acetyltransf_1"/>
    <property type="match status" value="1"/>
</dbReference>
<evidence type="ECO:0000256" key="1">
    <source>
        <dbReference type="ARBA" id="ARBA00005395"/>
    </source>
</evidence>
<feature type="domain" description="N-acetyltransferase" evidence="6">
    <location>
        <begin position="7"/>
        <end position="155"/>
    </location>
</feature>
<dbReference type="AlphaFoldDB" id="A0A2N5Y0I6"/>
<dbReference type="InterPro" id="IPR000182">
    <property type="entry name" value="GNAT_dom"/>
</dbReference>
<accession>A0A2N5Y0I6</accession>
<dbReference type="GO" id="GO:0005737">
    <property type="term" value="C:cytoplasm"/>
    <property type="evidence" value="ECO:0007669"/>
    <property type="project" value="UniProtKB-SubCell"/>
</dbReference>
<evidence type="ECO:0000313" key="8">
    <source>
        <dbReference type="Proteomes" id="UP000234845"/>
    </source>
</evidence>